<dbReference type="Proteomes" id="UP001234989">
    <property type="component" value="Chromosome 9"/>
</dbReference>
<organism evidence="1 2">
    <name type="scientific">Solanum verrucosum</name>
    <dbReference type="NCBI Taxonomy" id="315347"/>
    <lineage>
        <taxon>Eukaryota</taxon>
        <taxon>Viridiplantae</taxon>
        <taxon>Streptophyta</taxon>
        <taxon>Embryophyta</taxon>
        <taxon>Tracheophyta</taxon>
        <taxon>Spermatophyta</taxon>
        <taxon>Magnoliopsida</taxon>
        <taxon>eudicotyledons</taxon>
        <taxon>Gunneridae</taxon>
        <taxon>Pentapetalae</taxon>
        <taxon>asterids</taxon>
        <taxon>lamiids</taxon>
        <taxon>Solanales</taxon>
        <taxon>Solanaceae</taxon>
        <taxon>Solanoideae</taxon>
        <taxon>Solaneae</taxon>
        <taxon>Solanum</taxon>
    </lineage>
</organism>
<evidence type="ECO:0000313" key="2">
    <source>
        <dbReference type="Proteomes" id="UP001234989"/>
    </source>
</evidence>
<proteinExistence type="predicted"/>
<keyword evidence="2" id="KW-1185">Reference proteome</keyword>
<accession>A0AAF0UKG1</accession>
<sequence>MLERLCKKYTNVDSLAFLTGSNADIATLEDLGTPQIGNAKSVEANSVQEPVGKKRTSTKIYMVKVMKIKWENNDTNNFTWKPF</sequence>
<dbReference type="EMBL" id="CP133620">
    <property type="protein sequence ID" value="WMV46859.1"/>
    <property type="molecule type" value="Genomic_DNA"/>
</dbReference>
<name>A0AAF0UKG1_SOLVR</name>
<reference evidence="1" key="1">
    <citation type="submission" date="2023-08" db="EMBL/GenBank/DDBJ databases">
        <title>A de novo genome assembly of Solanum verrucosum Schlechtendal, a Mexican diploid species geographically isolated from the other diploid A-genome species in potato relatives.</title>
        <authorList>
            <person name="Hosaka K."/>
        </authorList>
    </citation>
    <scope>NUCLEOTIDE SEQUENCE</scope>
    <source>
        <tissue evidence="1">Young leaves</tissue>
    </source>
</reference>
<dbReference type="AlphaFoldDB" id="A0AAF0UKG1"/>
<gene>
    <name evidence="1" type="ORF">MTR67_040244</name>
</gene>
<protein>
    <submittedName>
        <fullName evidence="1">Uncharacterized protein</fullName>
    </submittedName>
</protein>
<evidence type="ECO:0000313" key="1">
    <source>
        <dbReference type="EMBL" id="WMV46859.1"/>
    </source>
</evidence>